<dbReference type="EMBL" id="SNXZ01000001">
    <property type="protein sequence ID" value="TDQ05336.1"/>
    <property type="molecule type" value="Genomic_DNA"/>
</dbReference>
<evidence type="ECO:0000313" key="6">
    <source>
        <dbReference type="EMBL" id="TDQ05336.1"/>
    </source>
</evidence>
<dbReference type="SUPFAM" id="SSF51735">
    <property type="entry name" value="NAD(P)-binding Rossmann-fold domains"/>
    <property type="match status" value="1"/>
</dbReference>
<comment type="caution">
    <text evidence="6">The sequence shown here is derived from an EMBL/GenBank/DDBJ whole genome shotgun (WGS) entry which is preliminary data.</text>
</comment>
<organism evidence="6 7">
    <name type="scientific">Labedaea rhizosphaerae</name>
    <dbReference type="NCBI Taxonomy" id="598644"/>
    <lineage>
        <taxon>Bacteria</taxon>
        <taxon>Bacillati</taxon>
        <taxon>Actinomycetota</taxon>
        <taxon>Actinomycetes</taxon>
        <taxon>Pseudonocardiales</taxon>
        <taxon>Pseudonocardiaceae</taxon>
        <taxon>Labedaea</taxon>
    </lineage>
</organism>
<keyword evidence="5" id="KW-0732">Signal</keyword>
<dbReference type="PANTHER" id="PTHR44196:SF2">
    <property type="entry name" value="SHORT-CHAIN DEHYDROGENASE-RELATED"/>
    <property type="match status" value="1"/>
</dbReference>
<proteinExistence type="inferred from homology"/>
<evidence type="ECO:0000256" key="5">
    <source>
        <dbReference type="SAM" id="SignalP"/>
    </source>
</evidence>
<dbReference type="PIRSF" id="PIRSF000126">
    <property type="entry name" value="11-beta-HSD1"/>
    <property type="match status" value="1"/>
</dbReference>
<dbReference type="CDD" id="cd05233">
    <property type="entry name" value="SDR_c"/>
    <property type="match status" value="1"/>
</dbReference>
<dbReference type="PRINTS" id="PR00080">
    <property type="entry name" value="SDRFAMILY"/>
</dbReference>
<name>A0A4R6SLK4_LABRH</name>
<gene>
    <name evidence="6" type="ORF">EV186_1011306</name>
</gene>
<keyword evidence="7" id="KW-1185">Reference proteome</keyword>
<protein>
    <recommendedName>
        <fullName evidence="8">Short-subunit dehydrogenase</fullName>
    </recommendedName>
</protein>
<dbReference type="InterPro" id="IPR002347">
    <property type="entry name" value="SDR_fam"/>
</dbReference>
<sequence>MTPAKRALVTGASAGIGRAFAAALAAAGYTVTAVARRADRLAELLSEMGPGHDHLVADLSTADGVRATTDLLTREHYTVLVNNAGTAVHGDFAATPLDDSLAVLDLNCRAVVALAHAFLAGAEPGAALVNVSSTLGHTPKPGMSVYSATKAFVTSFSESLWHEQKARGVHVFALCPGVTATESQQADDVPSWLVQTPQEVVAHAIDALAHRKGPTVVSGRRNAVLTTVTRLLPRTAALALLGADREPAHRKGASSESALITPPNR</sequence>
<evidence type="ECO:0000256" key="1">
    <source>
        <dbReference type="ARBA" id="ARBA00006484"/>
    </source>
</evidence>
<comment type="similarity">
    <text evidence="1 3">Belongs to the short-chain dehydrogenases/reductases (SDR) family.</text>
</comment>
<dbReference type="PANTHER" id="PTHR44196">
    <property type="entry name" value="DEHYDROGENASE/REDUCTASE SDR FAMILY MEMBER 7B"/>
    <property type="match status" value="1"/>
</dbReference>
<evidence type="ECO:0000256" key="2">
    <source>
        <dbReference type="ARBA" id="ARBA00023002"/>
    </source>
</evidence>
<dbReference type="InterPro" id="IPR036291">
    <property type="entry name" value="NAD(P)-bd_dom_sf"/>
</dbReference>
<evidence type="ECO:0008006" key="8">
    <source>
        <dbReference type="Google" id="ProtNLM"/>
    </source>
</evidence>
<feature type="signal peptide" evidence="5">
    <location>
        <begin position="1"/>
        <end position="21"/>
    </location>
</feature>
<dbReference type="AlphaFoldDB" id="A0A4R6SLK4"/>
<reference evidence="6 7" key="1">
    <citation type="submission" date="2019-03" db="EMBL/GenBank/DDBJ databases">
        <title>Genomic Encyclopedia of Type Strains, Phase IV (KMG-IV): sequencing the most valuable type-strain genomes for metagenomic binning, comparative biology and taxonomic classification.</title>
        <authorList>
            <person name="Goeker M."/>
        </authorList>
    </citation>
    <scope>NUCLEOTIDE SEQUENCE [LARGE SCALE GENOMIC DNA]</scope>
    <source>
        <strain evidence="6 7">DSM 45361</strain>
    </source>
</reference>
<feature type="region of interest" description="Disordered" evidence="4">
    <location>
        <begin position="243"/>
        <end position="265"/>
    </location>
</feature>
<dbReference type="Proteomes" id="UP000295444">
    <property type="component" value="Unassembled WGS sequence"/>
</dbReference>
<dbReference type="PRINTS" id="PR00081">
    <property type="entry name" value="GDHRDH"/>
</dbReference>
<evidence type="ECO:0000313" key="7">
    <source>
        <dbReference type="Proteomes" id="UP000295444"/>
    </source>
</evidence>
<dbReference type="Gene3D" id="3.40.50.720">
    <property type="entry name" value="NAD(P)-binding Rossmann-like Domain"/>
    <property type="match status" value="1"/>
</dbReference>
<accession>A0A4R6SLK4</accession>
<dbReference type="OrthoDB" id="9797538at2"/>
<evidence type="ECO:0000256" key="4">
    <source>
        <dbReference type="SAM" id="MobiDB-lite"/>
    </source>
</evidence>
<dbReference type="Pfam" id="PF00106">
    <property type="entry name" value="adh_short"/>
    <property type="match status" value="1"/>
</dbReference>
<dbReference type="GO" id="GO:0016491">
    <property type="term" value="F:oxidoreductase activity"/>
    <property type="evidence" value="ECO:0007669"/>
    <property type="project" value="UniProtKB-KW"/>
</dbReference>
<keyword evidence="2" id="KW-0560">Oxidoreductase</keyword>
<dbReference type="RefSeq" id="WP_133848103.1">
    <property type="nucleotide sequence ID" value="NZ_SNXZ01000001.1"/>
</dbReference>
<evidence type="ECO:0000256" key="3">
    <source>
        <dbReference type="RuleBase" id="RU000363"/>
    </source>
</evidence>
<dbReference type="GO" id="GO:0016020">
    <property type="term" value="C:membrane"/>
    <property type="evidence" value="ECO:0007669"/>
    <property type="project" value="TreeGrafter"/>
</dbReference>
<feature type="chain" id="PRO_5021019656" description="Short-subunit dehydrogenase" evidence="5">
    <location>
        <begin position="22"/>
        <end position="265"/>
    </location>
</feature>